<keyword evidence="1" id="KW-0732">Signal</keyword>
<feature type="chain" id="PRO_5046550253" evidence="1">
    <location>
        <begin position="23"/>
        <end position="166"/>
    </location>
</feature>
<comment type="caution">
    <text evidence="3">The sequence shown here is derived from an EMBL/GenBank/DDBJ whole genome shotgun (WGS) entry which is preliminary data.</text>
</comment>
<dbReference type="InterPro" id="IPR037401">
    <property type="entry name" value="SnoaL-like"/>
</dbReference>
<protein>
    <submittedName>
        <fullName evidence="3">Ketosteroid isomerase-like protein</fullName>
    </submittedName>
</protein>
<dbReference type="EMBL" id="JAVDVY010000001">
    <property type="protein sequence ID" value="MDR7133922.1"/>
    <property type="molecule type" value="Genomic_DNA"/>
</dbReference>
<feature type="domain" description="SnoaL-like" evidence="2">
    <location>
        <begin position="49"/>
        <end position="161"/>
    </location>
</feature>
<evidence type="ECO:0000313" key="3">
    <source>
        <dbReference type="EMBL" id="MDR7133922.1"/>
    </source>
</evidence>
<gene>
    <name evidence="3" type="ORF">J2X06_001106</name>
</gene>
<dbReference type="Pfam" id="PF13474">
    <property type="entry name" value="SnoaL_3"/>
    <property type="match status" value="1"/>
</dbReference>
<dbReference type="SUPFAM" id="SSF54427">
    <property type="entry name" value="NTF2-like"/>
    <property type="match status" value="1"/>
</dbReference>
<dbReference type="Gene3D" id="3.10.450.50">
    <property type="match status" value="1"/>
</dbReference>
<feature type="signal peptide" evidence="1">
    <location>
        <begin position="1"/>
        <end position="22"/>
    </location>
</feature>
<name>A0ABU1W8W2_9GAMM</name>
<evidence type="ECO:0000313" key="4">
    <source>
        <dbReference type="Proteomes" id="UP001251524"/>
    </source>
</evidence>
<dbReference type="Proteomes" id="UP001251524">
    <property type="component" value="Unassembled WGS sequence"/>
</dbReference>
<dbReference type="RefSeq" id="WP_310059333.1">
    <property type="nucleotide sequence ID" value="NZ_JAVDVY010000001.1"/>
</dbReference>
<reference evidence="3 4" key="1">
    <citation type="submission" date="2023-07" db="EMBL/GenBank/DDBJ databases">
        <title>Sorghum-associated microbial communities from plants grown in Nebraska, USA.</title>
        <authorList>
            <person name="Schachtman D."/>
        </authorList>
    </citation>
    <scope>NUCLEOTIDE SEQUENCE [LARGE SCALE GENOMIC DNA]</scope>
    <source>
        <strain evidence="3 4">BE198</strain>
    </source>
</reference>
<accession>A0ABU1W8W2</accession>
<organism evidence="3 4">
    <name type="scientific">Lysobacter niastensis</name>
    <dbReference type="NCBI Taxonomy" id="380629"/>
    <lineage>
        <taxon>Bacteria</taxon>
        <taxon>Pseudomonadati</taxon>
        <taxon>Pseudomonadota</taxon>
        <taxon>Gammaproteobacteria</taxon>
        <taxon>Lysobacterales</taxon>
        <taxon>Lysobacteraceae</taxon>
        <taxon>Lysobacter</taxon>
    </lineage>
</organism>
<evidence type="ECO:0000256" key="1">
    <source>
        <dbReference type="SAM" id="SignalP"/>
    </source>
</evidence>
<dbReference type="InterPro" id="IPR032710">
    <property type="entry name" value="NTF2-like_dom_sf"/>
</dbReference>
<proteinExistence type="predicted"/>
<keyword evidence="4" id="KW-1185">Reference proteome</keyword>
<evidence type="ECO:0000259" key="2">
    <source>
        <dbReference type="Pfam" id="PF13474"/>
    </source>
</evidence>
<sequence length="166" mass="17395">MRQLLLASSLALASVVAGTAFAKSPEPSAPSPAAQADVQRSPAANEAVQVVDTFLTALAGGRLEAARQLMTPDAMVLANGHVLGDRDTYINGAAKGDAVALGTVEHKLLRRDVKAGANLGWVVSESSLRYPNNASAVEVMTETMLLTRTADGWKITHIHWSGRHAG</sequence>